<proteinExistence type="predicted"/>
<keyword evidence="2" id="KW-1185">Reference proteome</keyword>
<dbReference type="EMBL" id="JAFIQS020000011">
    <property type="protein sequence ID" value="KAH9475672.1"/>
    <property type="molecule type" value="Genomic_DNA"/>
</dbReference>
<sequence>MVQAVSAFLDFCYLVRRNVIDDSALDQIEAALSLFHRHREIFRDLNVRPEGFSLPRQHSLTHYPTLIRLFGAPNGLCSSITENKHIKAVKKPYRRSSRYKALGQMLITNQRIDKLRAARVFFTKHSMLNGGPGCYIPESILKNTSSPSKTLPAGQRVSEECGEIFEPESQSEITLAKSHVRGVPLAIEAFAVHVRQPRLQELTRHFLYDQLVSANADLQLHIPSNDTLPSLAGCTFRLFTSARAVYFAPSDLSGSNGLYYEMIRSTPSWHNGPARRDCVFIGNSDSDEDGFAGLHVARITTHMKSLFRYQEYTRF</sequence>
<name>A0ACB8GJV6_PSICU</name>
<evidence type="ECO:0000313" key="2">
    <source>
        <dbReference type="Proteomes" id="UP000664032"/>
    </source>
</evidence>
<gene>
    <name evidence="1" type="ORF">JR316_0011231</name>
</gene>
<accession>A0ACB8GJV6</accession>
<reference evidence="1" key="1">
    <citation type="submission" date="2021-10" db="EMBL/GenBank/DDBJ databases">
        <title>Psilocybe cubensis genome.</title>
        <authorList>
            <person name="Mckernan K.J."/>
            <person name="Crawford S."/>
            <person name="Trippe A."/>
            <person name="Kane L.T."/>
            <person name="Mclaughlin S."/>
        </authorList>
    </citation>
    <scope>NUCLEOTIDE SEQUENCE</scope>
    <source>
        <strain evidence="1">MGC-MH-2018</strain>
    </source>
</reference>
<dbReference type="Proteomes" id="UP000664032">
    <property type="component" value="Unassembled WGS sequence"/>
</dbReference>
<organism evidence="1 2">
    <name type="scientific">Psilocybe cubensis</name>
    <name type="common">Psychedelic mushroom</name>
    <name type="synonym">Stropharia cubensis</name>
    <dbReference type="NCBI Taxonomy" id="181762"/>
    <lineage>
        <taxon>Eukaryota</taxon>
        <taxon>Fungi</taxon>
        <taxon>Dikarya</taxon>
        <taxon>Basidiomycota</taxon>
        <taxon>Agaricomycotina</taxon>
        <taxon>Agaricomycetes</taxon>
        <taxon>Agaricomycetidae</taxon>
        <taxon>Agaricales</taxon>
        <taxon>Agaricineae</taxon>
        <taxon>Strophariaceae</taxon>
        <taxon>Psilocybe</taxon>
    </lineage>
</organism>
<evidence type="ECO:0000313" key="1">
    <source>
        <dbReference type="EMBL" id="KAH9475672.1"/>
    </source>
</evidence>
<protein>
    <submittedName>
        <fullName evidence="1">Uncharacterized protein</fullName>
    </submittedName>
</protein>
<comment type="caution">
    <text evidence="1">The sequence shown here is derived from an EMBL/GenBank/DDBJ whole genome shotgun (WGS) entry which is preliminary data.</text>
</comment>